<dbReference type="Pfam" id="PF14294">
    <property type="entry name" value="DUF4372"/>
    <property type="match status" value="1"/>
</dbReference>
<dbReference type="KEGG" id="cmah:C1I91_13020"/>
<evidence type="ECO:0000313" key="8">
    <source>
        <dbReference type="EMBL" id="QAA32486.1"/>
    </source>
</evidence>
<dbReference type="GO" id="GO:0004803">
    <property type="term" value="F:transposase activity"/>
    <property type="evidence" value="ECO:0007669"/>
    <property type="project" value="InterPro"/>
</dbReference>
<evidence type="ECO:0000256" key="3">
    <source>
        <dbReference type="ARBA" id="ARBA00023125"/>
    </source>
</evidence>
<dbReference type="AlphaFoldDB" id="A0A3R5TFW1"/>
<feature type="transmembrane region" description="Helical" evidence="5">
    <location>
        <begin position="319"/>
        <end position="339"/>
    </location>
</feature>
<accession>A0A3R5TFW1</accession>
<proteinExistence type="inferred from homology"/>
<dbReference type="Pfam" id="PF01609">
    <property type="entry name" value="DDE_Tnp_1"/>
    <property type="match status" value="1"/>
</dbReference>
<evidence type="ECO:0000256" key="4">
    <source>
        <dbReference type="ARBA" id="ARBA00023172"/>
    </source>
</evidence>
<evidence type="ECO:0000256" key="5">
    <source>
        <dbReference type="SAM" id="Phobius"/>
    </source>
</evidence>
<gene>
    <name evidence="8" type="ORF">C1I91_13020</name>
</gene>
<dbReference type="OrthoDB" id="29496at2"/>
<feature type="domain" description="DUF4372" evidence="7">
    <location>
        <begin position="7"/>
        <end position="70"/>
    </location>
</feature>
<dbReference type="InterPro" id="IPR012337">
    <property type="entry name" value="RNaseH-like_sf"/>
</dbReference>
<keyword evidence="5" id="KW-0812">Transmembrane</keyword>
<keyword evidence="2" id="KW-0815">Transposition</keyword>
<evidence type="ECO:0000256" key="1">
    <source>
        <dbReference type="ARBA" id="ARBA00010075"/>
    </source>
</evidence>
<evidence type="ECO:0000256" key="2">
    <source>
        <dbReference type="ARBA" id="ARBA00022578"/>
    </source>
</evidence>
<dbReference type="GO" id="GO:0006313">
    <property type="term" value="P:DNA transposition"/>
    <property type="evidence" value="ECO:0007669"/>
    <property type="project" value="InterPro"/>
</dbReference>
<dbReference type="InterPro" id="IPR025399">
    <property type="entry name" value="DUF4372"/>
</dbReference>
<keyword evidence="3" id="KW-0238">DNA-binding</keyword>
<organism evidence="8 9">
    <name type="scientific">Clostridium manihotivorum</name>
    <dbReference type="NCBI Taxonomy" id="2320868"/>
    <lineage>
        <taxon>Bacteria</taxon>
        <taxon>Bacillati</taxon>
        <taxon>Bacillota</taxon>
        <taxon>Clostridia</taxon>
        <taxon>Eubacteriales</taxon>
        <taxon>Clostridiaceae</taxon>
        <taxon>Clostridium</taxon>
    </lineage>
</organism>
<keyword evidence="5" id="KW-0472">Membrane</keyword>
<feature type="domain" description="Transposase IS4-like" evidence="6">
    <location>
        <begin position="118"/>
        <end position="331"/>
    </location>
</feature>
<dbReference type="InterPro" id="IPR047952">
    <property type="entry name" value="Transpos_IS4"/>
</dbReference>
<evidence type="ECO:0008006" key="10">
    <source>
        <dbReference type="Google" id="ProtNLM"/>
    </source>
</evidence>
<dbReference type="PANTHER" id="PTHR33258">
    <property type="entry name" value="TRANSPOSASE INSL FOR INSERTION SEQUENCE ELEMENT IS186A-RELATED"/>
    <property type="match status" value="1"/>
</dbReference>
<dbReference type="Proteomes" id="UP000286268">
    <property type="component" value="Chromosome"/>
</dbReference>
<keyword evidence="5" id="KW-1133">Transmembrane helix</keyword>
<evidence type="ECO:0000313" key="9">
    <source>
        <dbReference type="Proteomes" id="UP000286268"/>
    </source>
</evidence>
<sequence length="378" mass="44416">MVDYIKLFDKIIEFINWDTLKYSVFKLNTDNKVSKFFTKEHLKSMIYYHILQKDNLRDLSSGICMSKKLKTIIVSVSLGTLSHHNNKRNFEVFLPILTELINKAVNIGSVNESLKRFGPVKLIDSTTISMSLNLYHWALFRSTKAGVKIHTRFDLNNGLPDAFVVTNAVEHDKTTMDSLMDTKHCIYVFDKAYSDYKKFDQYTRDEKYFVTRLKDNAVVTEVKDLRISRSDNRLLDLGTQILCDKVVKLGSLYTYQTKETYRLIKILDKTGKELTFITNIDELFSEEIAWLYKKRWEIEIFFKWIKQNLKFKTFIGRSLNAIMIQIITGIMTFAIFKIIEKLVEIKISLINIKRAIKNNFFEIYEASKFKWSDIFNSS</sequence>
<dbReference type="NCBIfam" id="NF033592">
    <property type="entry name" value="transpos_IS4_1"/>
    <property type="match status" value="1"/>
</dbReference>
<protein>
    <recommendedName>
        <fullName evidence="10">IS4 family transposase</fullName>
    </recommendedName>
</protein>
<dbReference type="GO" id="GO:0003677">
    <property type="term" value="F:DNA binding"/>
    <property type="evidence" value="ECO:0007669"/>
    <property type="project" value="UniProtKB-KW"/>
</dbReference>
<evidence type="ECO:0000259" key="6">
    <source>
        <dbReference type="Pfam" id="PF01609"/>
    </source>
</evidence>
<dbReference type="SUPFAM" id="SSF53098">
    <property type="entry name" value="Ribonuclease H-like"/>
    <property type="match status" value="1"/>
</dbReference>
<dbReference type="RefSeq" id="WP_128213274.1">
    <property type="nucleotide sequence ID" value="NZ_CP025746.1"/>
</dbReference>
<dbReference type="PANTHER" id="PTHR33258:SF1">
    <property type="entry name" value="TRANSPOSASE INSL FOR INSERTION SEQUENCE ELEMENT IS186A-RELATED"/>
    <property type="match status" value="1"/>
</dbReference>
<keyword evidence="9" id="KW-1185">Reference proteome</keyword>
<reference evidence="8 9" key="1">
    <citation type="submission" date="2018-01" db="EMBL/GenBank/DDBJ databases">
        <title>Genome Sequencing and Assembly of Anaerobacter polyendosporus strain CT4.</title>
        <authorList>
            <person name="Tachaapaikoon C."/>
            <person name="Sutheeworapong S."/>
            <person name="Jenjaroenpun P."/>
            <person name="Wongsurawat T."/>
            <person name="Nookeaw I."/>
            <person name="Cheawchanlertfa P."/>
            <person name="Kosugi A."/>
            <person name="Cheevadhanarak S."/>
            <person name="Ratanakhanokchai K."/>
        </authorList>
    </citation>
    <scope>NUCLEOTIDE SEQUENCE [LARGE SCALE GENOMIC DNA]</scope>
    <source>
        <strain evidence="8 9">CT4</strain>
    </source>
</reference>
<keyword evidence="4" id="KW-0233">DNA recombination</keyword>
<dbReference type="EMBL" id="CP025746">
    <property type="protein sequence ID" value="QAA32486.1"/>
    <property type="molecule type" value="Genomic_DNA"/>
</dbReference>
<name>A0A3R5TFW1_9CLOT</name>
<evidence type="ECO:0000259" key="7">
    <source>
        <dbReference type="Pfam" id="PF14294"/>
    </source>
</evidence>
<dbReference type="InterPro" id="IPR002559">
    <property type="entry name" value="Transposase_11"/>
</dbReference>
<comment type="similarity">
    <text evidence="1">Belongs to the transposase 11 family.</text>
</comment>